<proteinExistence type="predicted"/>
<dbReference type="PANTHER" id="PTHR42711">
    <property type="entry name" value="ABC TRANSPORTER ATP-BINDING PROTEIN"/>
    <property type="match status" value="1"/>
</dbReference>
<dbReference type="InterPro" id="IPR003439">
    <property type="entry name" value="ABC_transporter-like_ATP-bd"/>
</dbReference>
<dbReference type="GO" id="GO:0016887">
    <property type="term" value="F:ATP hydrolysis activity"/>
    <property type="evidence" value="ECO:0007669"/>
    <property type="project" value="InterPro"/>
</dbReference>
<comment type="caution">
    <text evidence="7">The sequence shown here is derived from an EMBL/GenBank/DDBJ whole genome shotgun (WGS) entry which is preliminary data.</text>
</comment>
<dbReference type="Pfam" id="PF00005">
    <property type="entry name" value="ABC_tran"/>
    <property type="match status" value="1"/>
</dbReference>
<organism evidence="7 8">
    <name type="scientific">Rhodococcus pyridinivorans AK37</name>
    <dbReference type="NCBI Taxonomy" id="1114960"/>
    <lineage>
        <taxon>Bacteria</taxon>
        <taxon>Bacillati</taxon>
        <taxon>Actinomycetota</taxon>
        <taxon>Actinomycetes</taxon>
        <taxon>Mycobacteriales</taxon>
        <taxon>Nocardiaceae</taxon>
        <taxon>Rhodococcus</taxon>
    </lineage>
</organism>
<dbReference type="AlphaFoldDB" id="H0JVD3"/>
<dbReference type="Gene3D" id="3.40.50.300">
    <property type="entry name" value="P-loop containing nucleotide triphosphate hydrolases"/>
    <property type="match status" value="1"/>
</dbReference>
<dbReference type="InterPro" id="IPR027417">
    <property type="entry name" value="P-loop_NTPase"/>
</dbReference>
<dbReference type="GO" id="GO:0046677">
    <property type="term" value="P:response to antibiotic"/>
    <property type="evidence" value="ECO:0007669"/>
    <property type="project" value="UniProtKB-KW"/>
</dbReference>
<keyword evidence="3" id="KW-0547">Nucleotide-binding</keyword>
<evidence type="ECO:0000256" key="4">
    <source>
        <dbReference type="ARBA" id="ARBA00022840"/>
    </source>
</evidence>
<dbReference type="InterPro" id="IPR050763">
    <property type="entry name" value="ABC_transporter_ATP-binding"/>
</dbReference>
<reference evidence="7 8" key="1">
    <citation type="submission" date="2011-12" db="EMBL/GenBank/DDBJ databases">
        <authorList>
            <person name="Kriszt B."/>
            <person name="Tancsics A."/>
            <person name="Cserhati M."/>
            <person name="Toth A."/>
            <person name="Nagy I."/>
            <person name="Horvath B."/>
            <person name="Tamura T."/>
            <person name="Kukolya J."/>
            <person name="Szoboszlay S."/>
        </authorList>
    </citation>
    <scope>NUCLEOTIDE SEQUENCE [LARGE SCALE GENOMIC DNA]</scope>
    <source>
        <strain evidence="7 8">AK37</strain>
    </source>
</reference>
<comment type="subcellular location">
    <subcellularLocation>
        <location evidence="1">Cell membrane</location>
        <topology evidence="1">Peripheral membrane protein</topology>
    </subcellularLocation>
</comment>
<evidence type="ECO:0000313" key="8">
    <source>
        <dbReference type="Proteomes" id="UP000005064"/>
    </source>
</evidence>
<dbReference type="SUPFAM" id="SSF52540">
    <property type="entry name" value="P-loop containing nucleoside triphosphate hydrolases"/>
    <property type="match status" value="1"/>
</dbReference>
<evidence type="ECO:0000256" key="3">
    <source>
        <dbReference type="ARBA" id="ARBA00022741"/>
    </source>
</evidence>
<feature type="domain" description="ABC transporter" evidence="6">
    <location>
        <begin position="22"/>
        <end position="252"/>
    </location>
</feature>
<dbReference type="InterPro" id="IPR003593">
    <property type="entry name" value="AAA+_ATPase"/>
</dbReference>
<dbReference type="EMBL" id="AHBW01000053">
    <property type="protein sequence ID" value="EHK81746.1"/>
    <property type="molecule type" value="Genomic_DNA"/>
</dbReference>
<evidence type="ECO:0000256" key="1">
    <source>
        <dbReference type="ARBA" id="ARBA00004202"/>
    </source>
</evidence>
<evidence type="ECO:0000259" key="6">
    <source>
        <dbReference type="PROSITE" id="PS50893"/>
    </source>
</evidence>
<dbReference type="PANTHER" id="PTHR42711:SF19">
    <property type="entry name" value="DOXORUBICIN RESISTANCE ATP-BINDING PROTEIN DRRA"/>
    <property type="match status" value="1"/>
</dbReference>
<dbReference type="PATRIC" id="fig|1114960.4.peg.3744"/>
<accession>H0JVD3</accession>
<keyword evidence="5" id="KW-0046">Antibiotic resistance</keyword>
<gene>
    <name evidence="7" type="ORF">AK37_18348</name>
</gene>
<dbReference type="PROSITE" id="PS50893">
    <property type="entry name" value="ABC_TRANSPORTER_2"/>
    <property type="match status" value="1"/>
</dbReference>
<name>H0JVD3_9NOCA</name>
<dbReference type="SMART" id="SM00382">
    <property type="entry name" value="AAA"/>
    <property type="match status" value="1"/>
</dbReference>
<dbReference type="InterPro" id="IPR017871">
    <property type="entry name" value="ABC_transporter-like_CS"/>
</dbReference>
<dbReference type="GO" id="GO:0005886">
    <property type="term" value="C:plasma membrane"/>
    <property type="evidence" value="ECO:0007669"/>
    <property type="project" value="UniProtKB-SubCell"/>
</dbReference>
<dbReference type="GO" id="GO:0005524">
    <property type="term" value="F:ATP binding"/>
    <property type="evidence" value="ECO:0007669"/>
    <property type="project" value="UniProtKB-KW"/>
</dbReference>
<evidence type="ECO:0000256" key="5">
    <source>
        <dbReference type="ARBA" id="ARBA00023251"/>
    </source>
</evidence>
<dbReference type="Proteomes" id="UP000005064">
    <property type="component" value="Unassembled WGS sequence"/>
</dbReference>
<keyword evidence="4" id="KW-0067">ATP-binding</keyword>
<protein>
    <submittedName>
        <fullName evidence="7">Daunorubicin resistance ABC transporter ATPase</fullName>
    </submittedName>
</protein>
<keyword evidence="2" id="KW-0813">Transport</keyword>
<evidence type="ECO:0000313" key="7">
    <source>
        <dbReference type="EMBL" id="EHK81746.1"/>
    </source>
</evidence>
<dbReference type="PROSITE" id="PS00211">
    <property type="entry name" value="ABC_TRANSPORTER_1"/>
    <property type="match status" value="1"/>
</dbReference>
<evidence type="ECO:0000256" key="2">
    <source>
        <dbReference type="ARBA" id="ARBA00022448"/>
    </source>
</evidence>
<sequence length="337" mass="36308">MRTLELRTVFPIERWIVIEMALEAEGLTRAFGDRIVVDDVHLRVPPGRVHALLGPNGSGKTTIVRMLATLLRSTAGRARVRGFDVVHDATRVKRCIGFVGQYHAVDLRLTGVENLMIVARLHGLAGRAAHTRAVELLDRFGLADAANRQASTYSGGMRRRLDLLAGMLVRPDVLFLDEPTTGLDPSSRNEIYGMVGELVAEGTAVLLTTQYLDEADRLADDITILDAGRTIATGTPAEINEAVGSGLDLVLPGAAHIDEAVAVIGAFGLRHNGIQVPVENGSVRLSFTTDAHSVPLLPVLRALDDAGVPVDDIGRRRVGLDEAFLTLTGRERIEESA</sequence>